<evidence type="ECO:0000313" key="2">
    <source>
        <dbReference type="EMBL" id="MBO8472314.1"/>
    </source>
</evidence>
<keyword evidence="1" id="KW-0732">Signal</keyword>
<dbReference type="Proteomes" id="UP000823604">
    <property type="component" value="Unassembled WGS sequence"/>
</dbReference>
<accession>A0A9D9IIS8</accession>
<comment type="caution">
    <text evidence="2">The sequence shown here is derived from an EMBL/GenBank/DDBJ whole genome shotgun (WGS) entry which is preliminary data.</text>
</comment>
<evidence type="ECO:0000256" key="1">
    <source>
        <dbReference type="SAM" id="SignalP"/>
    </source>
</evidence>
<evidence type="ECO:0000313" key="3">
    <source>
        <dbReference type="Proteomes" id="UP000823604"/>
    </source>
</evidence>
<name>A0A9D9IIS8_9BACT</name>
<dbReference type="EMBL" id="JADIMA010000016">
    <property type="protein sequence ID" value="MBO8472314.1"/>
    <property type="molecule type" value="Genomic_DNA"/>
</dbReference>
<feature type="chain" id="PRO_5038593482" description="Outer membrane lipoprotein carrier protein LolA" evidence="1">
    <location>
        <begin position="22"/>
        <end position="218"/>
    </location>
</feature>
<gene>
    <name evidence="2" type="ORF">IAB81_01615</name>
</gene>
<protein>
    <recommendedName>
        <fullName evidence="4">Outer membrane lipoprotein carrier protein LolA</fullName>
    </recommendedName>
</protein>
<evidence type="ECO:0008006" key="4">
    <source>
        <dbReference type="Google" id="ProtNLM"/>
    </source>
</evidence>
<feature type="signal peptide" evidence="1">
    <location>
        <begin position="1"/>
        <end position="21"/>
    </location>
</feature>
<reference evidence="2" key="2">
    <citation type="journal article" date="2021" name="PeerJ">
        <title>Extensive microbial diversity within the chicken gut microbiome revealed by metagenomics and culture.</title>
        <authorList>
            <person name="Gilroy R."/>
            <person name="Ravi A."/>
            <person name="Getino M."/>
            <person name="Pursley I."/>
            <person name="Horton D.L."/>
            <person name="Alikhan N.F."/>
            <person name="Baker D."/>
            <person name="Gharbi K."/>
            <person name="Hall N."/>
            <person name="Watson M."/>
            <person name="Adriaenssens E.M."/>
            <person name="Foster-Nyarko E."/>
            <person name="Jarju S."/>
            <person name="Secka A."/>
            <person name="Antonio M."/>
            <person name="Oren A."/>
            <person name="Chaudhuri R.R."/>
            <person name="La Ragione R."/>
            <person name="Hildebrand F."/>
            <person name="Pallen M.J."/>
        </authorList>
    </citation>
    <scope>NUCLEOTIDE SEQUENCE</scope>
    <source>
        <strain evidence="2">B1-8020</strain>
    </source>
</reference>
<organism evidence="2 3">
    <name type="scientific">Candidatus Merdivivens pullicola</name>
    <dbReference type="NCBI Taxonomy" id="2840872"/>
    <lineage>
        <taxon>Bacteria</taxon>
        <taxon>Pseudomonadati</taxon>
        <taxon>Bacteroidota</taxon>
        <taxon>Bacteroidia</taxon>
        <taxon>Bacteroidales</taxon>
        <taxon>Muribaculaceae</taxon>
        <taxon>Muribaculaceae incertae sedis</taxon>
        <taxon>Candidatus Merdivivens</taxon>
    </lineage>
</organism>
<reference evidence="2" key="1">
    <citation type="submission" date="2020-10" db="EMBL/GenBank/DDBJ databases">
        <authorList>
            <person name="Gilroy R."/>
        </authorList>
    </citation>
    <scope>NUCLEOTIDE SEQUENCE</scope>
    <source>
        <strain evidence="2">B1-8020</strain>
    </source>
</reference>
<dbReference type="AlphaFoldDB" id="A0A9D9IIS8"/>
<sequence length="218" mass="23588">MFRVFILVVFAIICAPFTAMAEGGGPFGIFLSEITRLKENPQGRISASGTMRIKEGKYSGLSEFVIETGCGGYRVKSGKNELLNDGEFNYIVDSSSREVTITFFDSGSRSVLANPLALLFELPEGFDIVKEEVSEDGYEVSLVPATKDTGLSFLNLTIAPDGKSLSALGFEVLYDSSKTVVSIDVDSFSFSGSAPGSEDFTPDLVSLEEEGYFINDLR</sequence>
<proteinExistence type="predicted"/>
<dbReference type="Gene3D" id="2.50.20.10">
    <property type="entry name" value="Lipoprotein localisation LolA/LolB/LppX"/>
    <property type="match status" value="1"/>
</dbReference>